<dbReference type="OMA" id="WNIFGHI"/>
<evidence type="ECO:0000256" key="3">
    <source>
        <dbReference type="ARBA" id="ARBA00023002"/>
    </source>
</evidence>
<evidence type="ECO:0000256" key="4">
    <source>
        <dbReference type="RuleBase" id="RU000363"/>
    </source>
</evidence>
<dbReference type="SUPFAM" id="SSF51735">
    <property type="entry name" value="NAD(P)-binding Rossmann-fold domains"/>
    <property type="match status" value="1"/>
</dbReference>
<proteinExistence type="inferred from homology"/>
<dbReference type="EMBL" id="JOKZ01000042">
    <property type="protein sequence ID" value="KKP05733.1"/>
    <property type="molecule type" value="Genomic_DNA"/>
</dbReference>
<dbReference type="InterPro" id="IPR036291">
    <property type="entry name" value="NAD(P)-bd_dom_sf"/>
</dbReference>
<dbReference type="PANTHER" id="PTHR43976:SF16">
    <property type="entry name" value="SHORT-CHAIN DEHYDROGENASE_REDUCTASE FAMILY PROTEIN"/>
    <property type="match status" value="1"/>
</dbReference>
<comment type="caution">
    <text evidence="5">The sequence shown here is derived from an EMBL/GenBank/DDBJ whole genome shotgun (WGS) entry which is preliminary data.</text>
</comment>
<name>A0A0F9Y0U9_TRIHA</name>
<dbReference type="InterPro" id="IPR002347">
    <property type="entry name" value="SDR_fam"/>
</dbReference>
<gene>
    <name evidence="5" type="ORF">THAR02_02197</name>
</gene>
<dbReference type="Proteomes" id="UP000034112">
    <property type="component" value="Unassembled WGS sequence"/>
</dbReference>
<keyword evidence="3" id="KW-0560">Oxidoreductase</keyword>
<dbReference type="PRINTS" id="PR00080">
    <property type="entry name" value="SDRFAMILY"/>
</dbReference>
<evidence type="ECO:0000256" key="1">
    <source>
        <dbReference type="ARBA" id="ARBA00006484"/>
    </source>
</evidence>
<dbReference type="AlphaFoldDB" id="A0A0F9Y0U9"/>
<accession>A0A0F9Y0U9</accession>
<dbReference type="PANTHER" id="PTHR43976">
    <property type="entry name" value="SHORT CHAIN DEHYDROGENASE"/>
    <property type="match status" value="1"/>
</dbReference>
<sequence>MAPLVFLVTGSTSGIGAALVDHILSRGDKVIASGRKVEERLGHFKSKSDNIALLELEVTAPIEEIKTKIETAWNIFGHIDVLMNNAGMSAMTTIEDASDAYVQNMFNVNLFGPVQLTQAILPFFRAQGKGCVAFTSSSSGWMALPTMSHYSMAKAGLSSFAEGLHKEVIGLGIRSVAFDCGGFITNLMHPREGAHASPPGAEPTDAYKPLLGSVVGMFSNDPMGLMPGSPARAASTMIDVIKGEGVAAGRPWASRVILGSDALDSARNRREDELKLLKAWAPVSASTDERKYTPRDDFQKFTMVTGSEQL</sequence>
<dbReference type="GO" id="GO:0016491">
    <property type="term" value="F:oxidoreductase activity"/>
    <property type="evidence" value="ECO:0007669"/>
    <property type="project" value="UniProtKB-KW"/>
</dbReference>
<dbReference type="OrthoDB" id="1274115at2759"/>
<dbReference type="Gene3D" id="3.40.50.720">
    <property type="entry name" value="NAD(P)-binding Rossmann-like Domain"/>
    <property type="match status" value="1"/>
</dbReference>
<evidence type="ECO:0000313" key="6">
    <source>
        <dbReference type="Proteomes" id="UP000034112"/>
    </source>
</evidence>
<dbReference type="PRINTS" id="PR00081">
    <property type="entry name" value="GDHRDH"/>
</dbReference>
<evidence type="ECO:0000256" key="2">
    <source>
        <dbReference type="ARBA" id="ARBA00022857"/>
    </source>
</evidence>
<comment type="similarity">
    <text evidence="1 4">Belongs to the short-chain dehydrogenases/reductases (SDR) family.</text>
</comment>
<dbReference type="InterPro" id="IPR020904">
    <property type="entry name" value="Sc_DH/Rdtase_CS"/>
</dbReference>
<dbReference type="PROSITE" id="PS00061">
    <property type="entry name" value="ADH_SHORT"/>
    <property type="match status" value="1"/>
</dbReference>
<protein>
    <submittedName>
        <fullName evidence="5">Uncharacterized protein</fullName>
    </submittedName>
</protein>
<evidence type="ECO:0000313" key="5">
    <source>
        <dbReference type="EMBL" id="KKP05733.1"/>
    </source>
</evidence>
<reference evidence="6" key="1">
    <citation type="journal article" date="2015" name="Genome Announc.">
        <title>Draft whole-genome sequence of the biocontrol agent Trichoderma harzianum T6776.</title>
        <authorList>
            <person name="Baroncelli R."/>
            <person name="Piaggeschi G."/>
            <person name="Fiorini L."/>
            <person name="Bertolini E."/>
            <person name="Zapparata A."/>
            <person name="Pe M.E."/>
            <person name="Sarrocco S."/>
            <person name="Vannacci G."/>
        </authorList>
    </citation>
    <scope>NUCLEOTIDE SEQUENCE [LARGE SCALE GENOMIC DNA]</scope>
    <source>
        <strain evidence="6">T6776</strain>
    </source>
</reference>
<dbReference type="InterPro" id="IPR051911">
    <property type="entry name" value="SDR_oxidoreductase"/>
</dbReference>
<keyword evidence="2" id="KW-0521">NADP</keyword>
<dbReference type="Pfam" id="PF00106">
    <property type="entry name" value="adh_short"/>
    <property type="match status" value="1"/>
</dbReference>
<organism evidence="5 6">
    <name type="scientific">Trichoderma harzianum</name>
    <name type="common">Hypocrea lixii</name>
    <dbReference type="NCBI Taxonomy" id="5544"/>
    <lineage>
        <taxon>Eukaryota</taxon>
        <taxon>Fungi</taxon>
        <taxon>Dikarya</taxon>
        <taxon>Ascomycota</taxon>
        <taxon>Pezizomycotina</taxon>
        <taxon>Sordariomycetes</taxon>
        <taxon>Hypocreomycetidae</taxon>
        <taxon>Hypocreales</taxon>
        <taxon>Hypocreaceae</taxon>
        <taxon>Trichoderma</taxon>
    </lineage>
</organism>